<dbReference type="Proteomes" id="UP001189429">
    <property type="component" value="Unassembled WGS sequence"/>
</dbReference>
<comment type="caution">
    <text evidence="2">The sequence shown here is derived from an EMBL/GenBank/DDBJ whole genome shotgun (WGS) entry which is preliminary data.</text>
</comment>
<feature type="compositionally biased region" description="Low complexity" evidence="1">
    <location>
        <begin position="41"/>
        <end position="50"/>
    </location>
</feature>
<dbReference type="EMBL" id="CAUYUJ010000895">
    <property type="protein sequence ID" value="CAK0793085.1"/>
    <property type="molecule type" value="Genomic_DNA"/>
</dbReference>
<feature type="compositionally biased region" description="Low complexity" evidence="1">
    <location>
        <begin position="159"/>
        <end position="176"/>
    </location>
</feature>
<feature type="region of interest" description="Disordered" evidence="1">
    <location>
        <begin position="130"/>
        <end position="176"/>
    </location>
</feature>
<proteinExistence type="predicted"/>
<dbReference type="InterPro" id="IPR014710">
    <property type="entry name" value="RmlC-like_jellyroll"/>
</dbReference>
<evidence type="ECO:0008006" key="4">
    <source>
        <dbReference type="Google" id="ProtNLM"/>
    </source>
</evidence>
<protein>
    <recommendedName>
        <fullName evidence="4">JmjC domain-containing protein</fullName>
    </recommendedName>
</protein>
<feature type="non-terminal residue" evidence="2">
    <location>
        <position position="1"/>
    </location>
</feature>
<feature type="compositionally biased region" description="Basic residues" evidence="1">
    <location>
        <begin position="132"/>
        <end position="148"/>
    </location>
</feature>
<sequence>RSCPTRRLTTRSGCRRCWAEALGKRGCTGTPAARCTQAALRRTSTSSSGTPRRRRTRRSRGPDTPGSGASRQGGAEAPALPRRCTVLPGDALFLPAYWHQQRRSFGGPDAGARCGCVDAAVDFWYRAPPRYTRSRRPPRRRRRRWRGRRSSDSPRRGGRTPPRAAAERPPAAARRA</sequence>
<name>A0ABN9PRM4_9DINO</name>
<feature type="non-terminal residue" evidence="2">
    <location>
        <position position="176"/>
    </location>
</feature>
<organism evidence="2 3">
    <name type="scientific">Prorocentrum cordatum</name>
    <dbReference type="NCBI Taxonomy" id="2364126"/>
    <lineage>
        <taxon>Eukaryota</taxon>
        <taxon>Sar</taxon>
        <taxon>Alveolata</taxon>
        <taxon>Dinophyceae</taxon>
        <taxon>Prorocentrales</taxon>
        <taxon>Prorocentraceae</taxon>
        <taxon>Prorocentrum</taxon>
    </lineage>
</organism>
<evidence type="ECO:0000313" key="2">
    <source>
        <dbReference type="EMBL" id="CAK0793085.1"/>
    </source>
</evidence>
<accession>A0ABN9PRM4</accession>
<evidence type="ECO:0000256" key="1">
    <source>
        <dbReference type="SAM" id="MobiDB-lite"/>
    </source>
</evidence>
<gene>
    <name evidence="2" type="ORF">PCOR1329_LOCUS3498</name>
</gene>
<keyword evidence="3" id="KW-1185">Reference proteome</keyword>
<evidence type="ECO:0000313" key="3">
    <source>
        <dbReference type="Proteomes" id="UP001189429"/>
    </source>
</evidence>
<feature type="region of interest" description="Disordered" evidence="1">
    <location>
        <begin position="37"/>
        <end position="82"/>
    </location>
</feature>
<dbReference type="Gene3D" id="2.60.120.10">
    <property type="entry name" value="Jelly Rolls"/>
    <property type="match status" value="1"/>
</dbReference>
<reference evidence="2" key="1">
    <citation type="submission" date="2023-10" db="EMBL/GenBank/DDBJ databases">
        <authorList>
            <person name="Chen Y."/>
            <person name="Shah S."/>
            <person name="Dougan E. K."/>
            <person name="Thang M."/>
            <person name="Chan C."/>
        </authorList>
    </citation>
    <scope>NUCLEOTIDE SEQUENCE [LARGE SCALE GENOMIC DNA]</scope>
</reference>